<accession>A0ABQ8K0I6</accession>
<proteinExistence type="predicted"/>
<sequence>MFPVALSASISLSMTLFSGKSSSCSGHSGTQSAPLALAILDRHAGLPTPTLTSSLKPRSRLSPPRCRLAATLPCSPPATVDVHAQDHALIKLRHLAEPCRRLTPTLLCPRLSSLRLAHPVRVKDHYAQAAPDDIFSYQGSPISITTFLQPDICPTLETLQHALAHLLRTTHALAERAHARATHADCTLRRIGIRRMGISRLYPNWPSHAQDHFHSLLQHHTLFPALETVCTVGFLVDACTDQFAHDIFIGKFEEQGLICRTGRASYGYTPTLQMASRRSSHRTRSSWSIM</sequence>
<evidence type="ECO:0000313" key="2">
    <source>
        <dbReference type="Proteomes" id="UP000814176"/>
    </source>
</evidence>
<dbReference type="RefSeq" id="XP_047773293.1">
    <property type="nucleotide sequence ID" value="XM_047928585.1"/>
</dbReference>
<reference evidence="1 2" key="1">
    <citation type="journal article" date="2021" name="Environ. Microbiol.">
        <title>Gene family expansions and transcriptome signatures uncover fungal adaptations to wood decay.</title>
        <authorList>
            <person name="Hage H."/>
            <person name="Miyauchi S."/>
            <person name="Viragh M."/>
            <person name="Drula E."/>
            <person name="Min B."/>
            <person name="Chaduli D."/>
            <person name="Navarro D."/>
            <person name="Favel A."/>
            <person name="Norest M."/>
            <person name="Lesage-Meessen L."/>
            <person name="Balint B."/>
            <person name="Merenyi Z."/>
            <person name="de Eugenio L."/>
            <person name="Morin E."/>
            <person name="Martinez A.T."/>
            <person name="Baldrian P."/>
            <person name="Stursova M."/>
            <person name="Martinez M.J."/>
            <person name="Novotny C."/>
            <person name="Magnuson J.K."/>
            <person name="Spatafora J.W."/>
            <person name="Maurice S."/>
            <person name="Pangilinan J."/>
            <person name="Andreopoulos W."/>
            <person name="LaButti K."/>
            <person name="Hundley H."/>
            <person name="Na H."/>
            <person name="Kuo A."/>
            <person name="Barry K."/>
            <person name="Lipzen A."/>
            <person name="Henrissat B."/>
            <person name="Riley R."/>
            <person name="Ahrendt S."/>
            <person name="Nagy L.G."/>
            <person name="Grigoriev I.V."/>
            <person name="Martin F."/>
            <person name="Rosso M.N."/>
        </authorList>
    </citation>
    <scope>NUCLEOTIDE SEQUENCE [LARGE SCALE GENOMIC DNA]</scope>
    <source>
        <strain evidence="1 2">CIRM-BRFM 1785</strain>
    </source>
</reference>
<dbReference type="Proteomes" id="UP000814176">
    <property type="component" value="Unassembled WGS sequence"/>
</dbReference>
<protein>
    <submittedName>
        <fullName evidence="1">Uncharacterized protein</fullName>
    </submittedName>
</protein>
<organism evidence="1 2">
    <name type="scientific">Rhodofomes roseus</name>
    <dbReference type="NCBI Taxonomy" id="34475"/>
    <lineage>
        <taxon>Eukaryota</taxon>
        <taxon>Fungi</taxon>
        <taxon>Dikarya</taxon>
        <taxon>Basidiomycota</taxon>
        <taxon>Agaricomycotina</taxon>
        <taxon>Agaricomycetes</taxon>
        <taxon>Polyporales</taxon>
        <taxon>Rhodofomes</taxon>
    </lineage>
</organism>
<name>A0ABQ8K0I6_9APHY</name>
<dbReference type="GeneID" id="72009317"/>
<dbReference type="EMBL" id="JADCUA010000034">
    <property type="protein sequence ID" value="KAH9829930.1"/>
    <property type="molecule type" value="Genomic_DNA"/>
</dbReference>
<evidence type="ECO:0000313" key="1">
    <source>
        <dbReference type="EMBL" id="KAH9829930.1"/>
    </source>
</evidence>
<comment type="caution">
    <text evidence="1">The sequence shown here is derived from an EMBL/GenBank/DDBJ whole genome shotgun (WGS) entry which is preliminary data.</text>
</comment>
<gene>
    <name evidence="1" type="ORF">C8Q71DRAFT_887296</name>
</gene>
<keyword evidence="2" id="KW-1185">Reference proteome</keyword>